<evidence type="ECO:0000313" key="1">
    <source>
        <dbReference type="EMBL" id="SDO69841.1"/>
    </source>
</evidence>
<keyword evidence="2" id="KW-1185">Reference proteome</keyword>
<sequence length="151" mass="16748">MLDHLVEVADRAKVRGTIVASDQRRRSKRTNKHIVTAFTISAISRCVKASAGPLVSLEDKLDITPPHKRSVRADLLGREAHTIMGCGGNWPCWIAVVEGDQRGRGYPANPDSFDAWFRGWTTTKGIVVVGDWREEARNDGALEWLKRAAAE</sequence>
<dbReference type="AlphaFoldDB" id="A0A1H0LP97"/>
<accession>A0A1H0LP97</accession>
<reference evidence="2" key="1">
    <citation type="submission" date="2016-10" db="EMBL/GenBank/DDBJ databases">
        <authorList>
            <person name="Varghese N."/>
            <person name="Submissions S."/>
        </authorList>
    </citation>
    <scope>NUCLEOTIDE SEQUENCE [LARGE SCALE GENOMIC DNA]</scope>
    <source>
        <strain evidence="2">BL47</strain>
    </source>
</reference>
<dbReference type="EMBL" id="FNHS01000040">
    <property type="protein sequence ID" value="SDO69841.1"/>
    <property type="molecule type" value="Genomic_DNA"/>
</dbReference>
<dbReference type="Proteomes" id="UP000198704">
    <property type="component" value="Unassembled WGS sequence"/>
</dbReference>
<evidence type="ECO:0000313" key="2">
    <source>
        <dbReference type="Proteomes" id="UP000198704"/>
    </source>
</evidence>
<protein>
    <submittedName>
        <fullName evidence="1">Uncharacterized protein</fullName>
    </submittedName>
</protein>
<organism evidence="1 2">
    <name type="scientific">Methylobacterium phyllostachyos</name>
    <dbReference type="NCBI Taxonomy" id="582672"/>
    <lineage>
        <taxon>Bacteria</taxon>
        <taxon>Pseudomonadati</taxon>
        <taxon>Pseudomonadota</taxon>
        <taxon>Alphaproteobacteria</taxon>
        <taxon>Hyphomicrobiales</taxon>
        <taxon>Methylobacteriaceae</taxon>
        <taxon>Methylobacterium</taxon>
    </lineage>
</organism>
<gene>
    <name evidence="1" type="ORF">SAMN05216360_1401</name>
</gene>
<proteinExistence type="predicted"/>
<name>A0A1H0LP97_9HYPH</name>